<dbReference type="AlphaFoldDB" id="A0AA49GL67"/>
<keyword evidence="5 10" id="KW-0812">Transmembrane</keyword>
<evidence type="ECO:0000256" key="7">
    <source>
        <dbReference type="ARBA" id="ARBA00022989"/>
    </source>
</evidence>
<keyword evidence="6 10" id="KW-0653">Protein transport</keyword>
<feature type="region of interest" description="Disordered" evidence="11">
    <location>
        <begin position="77"/>
        <end position="129"/>
    </location>
</feature>
<dbReference type="NCBIfam" id="TIGR00810">
    <property type="entry name" value="secG"/>
    <property type="match status" value="1"/>
</dbReference>
<organism evidence="12">
    <name type="scientific">Roseihalotalea indica</name>
    <dbReference type="NCBI Taxonomy" id="2867963"/>
    <lineage>
        <taxon>Bacteria</taxon>
        <taxon>Pseudomonadati</taxon>
        <taxon>Bacteroidota</taxon>
        <taxon>Cytophagia</taxon>
        <taxon>Cytophagales</taxon>
        <taxon>Catalimonadaceae</taxon>
        <taxon>Roseihalotalea</taxon>
    </lineage>
</organism>
<evidence type="ECO:0000256" key="11">
    <source>
        <dbReference type="SAM" id="MobiDB-lite"/>
    </source>
</evidence>
<dbReference type="EMBL" id="CP120682">
    <property type="protein sequence ID" value="WKN36862.1"/>
    <property type="molecule type" value="Genomic_DNA"/>
</dbReference>
<comment type="caution">
    <text evidence="10">Lacks conserved residue(s) required for the propagation of feature annotation.</text>
</comment>
<comment type="similarity">
    <text evidence="2 10">Belongs to the SecG family.</text>
</comment>
<dbReference type="InterPro" id="IPR004692">
    <property type="entry name" value="SecG"/>
</dbReference>
<name>A0AA49GL67_9BACT</name>
<protein>
    <recommendedName>
        <fullName evidence="10">Protein-export membrane protein SecG</fullName>
    </recommendedName>
</protein>
<gene>
    <name evidence="12" type="primary">secG</name>
    <name evidence="12" type="ORF">K4G66_31340</name>
</gene>
<dbReference type="PANTHER" id="PTHR34182:SF1">
    <property type="entry name" value="PROTEIN-EXPORT MEMBRANE PROTEIN SECG"/>
    <property type="match status" value="1"/>
</dbReference>
<dbReference type="GO" id="GO:0009306">
    <property type="term" value="P:protein secretion"/>
    <property type="evidence" value="ECO:0007669"/>
    <property type="project" value="UniProtKB-UniRule"/>
</dbReference>
<evidence type="ECO:0000256" key="8">
    <source>
        <dbReference type="ARBA" id="ARBA00023010"/>
    </source>
</evidence>
<evidence type="ECO:0000256" key="1">
    <source>
        <dbReference type="ARBA" id="ARBA00004651"/>
    </source>
</evidence>
<dbReference type="PANTHER" id="PTHR34182">
    <property type="entry name" value="PROTEIN-EXPORT MEMBRANE PROTEIN SECG"/>
    <property type="match status" value="1"/>
</dbReference>
<reference evidence="12" key="2">
    <citation type="journal article" date="2024" name="Antonie Van Leeuwenhoek">
        <title>Roseihalotalea indica gen. nov., sp. nov., a halophilic Bacteroidetes from mesopelagic Southwest Indian Ocean with higher carbohydrate metabolic potential.</title>
        <authorList>
            <person name="Chen B."/>
            <person name="Zhang M."/>
            <person name="Lin D."/>
            <person name="Ye J."/>
            <person name="Tang K."/>
        </authorList>
    </citation>
    <scope>NUCLEOTIDE SEQUENCE</scope>
    <source>
        <strain evidence="12">TK19036</strain>
    </source>
</reference>
<proteinExistence type="inferred from homology"/>
<evidence type="ECO:0000256" key="2">
    <source>
        <dbReference type="ARBA" id="ARBA00008445"/>
    </source>
</evidence>
<evidence type="ECO:0000256" key="6">
    <source>
        <dbReference type="ARBA" id="ARBA00022927"/>
    </source>
</evidence>
<keyword evidence="4 10" id="KW-1003">Cell membrane</keyword>
<evidence type="ECO:0000256" key="4">
    <source>
        <dbReference type="ARBA" id="ARBA00022475"/>
    </source>
</evidence>
<comment type="function">
    <text evidence="10">Involved in protein export. Participates in an early event of protein translocation.</text>
</comment>
<dbReference type="Pfam" id="PF03840">
    <property type="entry name" value="SecG"/>
    <property type="match status" value="1"/>
</dbReference>
<evidence type="ECO:0000256" key="9">
    <source>
        <dbReference type="ARBA" id="ARBA00023136"/>
    </source>
</evidence>
<feature type="compositionally biased region" description="Polar residues" evidence="11">
    <location>
        <begin position="77"/>
        <end position="91"/>
    </location>
</feature>
<comment type="subcellular location">
    <subcellularLocation>
        <location evidence="1 10">Cell membrane</location>
        <topology evidence="1 10">Multi-pass membrane protein</topology>
    </subcellularLocation>
</comment>
<feature type="compositionally biased region" description="Acidic residues" evidence="11">
    <location>
        <begin position="120"/>
        <end position="129"/>
    </location>
</feature>
<keyword evidence="3 10" id="KW-0813">Transport</keyword>
<accession>A0AA49GL67</accession>
<keyword evidence="7 10" id="KW-1133">Transmembrane helix</keyword>
<keyword evidence="9 10" id="KW-0472">Membrane</keyword>
<dbReference type="PRINTS" id="PR01651">
    <property type="entry name" value="SECGEXPORT"/>
</dbReference>
<evidence type="ECO:0000256" key="5">
    <source>
        <dbReference type="ARBA" id="ARBA00022692"/>
    </source>
</evidence>
<dbReference type="GO" id="GO:0015450">
    <property type="term" value="F:protein-transporting ATPase activity"/>
    <property type="evidence" value="ECO:0007669"/>
    <property type="project" value="UniProtKB-UniRule"/>
</dbReference>
<sequence length="129" mass="13266">MYTFIITLTIVVAVLLVLVVLAQNSKGGGLSSQFGGAGSSTQMIGVKRTADFLEKATWALAIALMVLALSSSLMIDSQTPDSGFSSPNIESAQDRIAPPSINSDTPATGDSTSSGLEGLGEPEESDTIE</sequence>
<keyword evidence="8 10" id="KW-0811">Translocation</keyword>
<evidence type="ECO:0000313" key="12">
    <source>
        <dbReference type="EMBL" id="WKN36862.1"/>
    </source>
</evidence>
<reference evidence="12" key="1">
    <citation type="journal article" date="2023" name="Comput. Struct. Biotechnol. J.">
        <title>Discovery of a novel marine Bacteroidetes with a rich repertoire of carbohydrate-active enzymes.</title>
        <authorList>
            <person name="Chen B."/>
            <person name="Liu G."/>
            <person name="Chen Q."/>
            <person name="Wang H."/>
            <person name="Liu L."/>
            <person name="Tang K."/>
        </authorList>
    </citation>
    <scope>NUCLEOTIDE SEQUENCE</scope>
    <source>
        <strain evidence="12">TK19036</strain>
    </source>
</reference>
<dbReference type="GO" id="GO:0065002">
    <property type="term" value="P:intracellular protein transmembrane transport"/>
    <property type="evidence" value="ECO:0007669"/>
    <property type="project" value="TreeGrafter"/>
</dbReference>
<feature type="transmembrane region" description="Helical" evidence="10">
    <location>
        <begin position="56"/>
        <end position="75"/>
    </location>
</feature>
<dbReference type="GO" id="GO:0005886">
    <property type="term" value="C:plasma membrane"/>
    <property type="evidence" value="ECO:0007669"/>
    <property type="project" value="UniProtKB-SubCell"/>
</dbReference>
<dbReference type="GO" id="GO:0043952">
    <property type="term" value="P:protein transport by the Sec complex"/>
    <property type="evidence" value="ECO:0007669"/>
    <property type="project" value="TreeGrafter"/>
</dbReference>
<evidence type="ECO:0000256" key="10">
    <source>
        <dbReference type="RuleBase" id="RU365087"/>
    </source>
</evidence>
<evidence type="ECO:0000256" key="3">
    <source>
        <dbReference type="ARBA" id="ARBA00022448"/>
    </source>
</evidence>